<gene>
    <name evidence="1" type="ORF">SISNIDRAFT_487511</name>
</gene>
<accession>A0A164S5I8</accession>
<dbReference type="EMBL" id="KV419416">
    <property type="protein sequence ID" value="KZS91175.1"/>
    <property type="molecule type" value="Genomic_DNA"/>
</dbReference>
<reference evidence="1 2" key="1">
    <citation type="journal article" date="2016" name="Mol. Biol. Evol.">
        <title>Comparative Genomics of Early-Diverging Mushroom-Forming Fungi Provides Insights into the Origins of Lignocellulose Decay Capabilities.</title>
        <authorList>
            <person name="Nagy L.G."/>
            <person name="Riley R."/>
            <person name="Tritt A."/>
            <person name="Adam C."/>
            <person name="Daum C."/>
            <person name="Floudas D."/>
            <person name="Sun H."/>
            <person name="Yadav J.S."/>
            <person name="Pangilinan J."/>
            <person name="Larsson K.H."/>
            <person name="Matsuura K."/>
            <person name="Barry K."/>
            <person name="Labutti K."/>
            <person name="Kuo R."/>
            <person name="Ohm R.A."/>
            <person name="Bhattacharya S.S."/>
            <person name="Shirouzu T."/>
            <person name="Yoshinaga Y."/>
            <person name="Martin F.M."/>
            <person name="Grigoriev I.V."/>
            <person name="Hibbett D.S."/>
        </authorList>
    </citation>
    <scope>NUCLEOTIDE SEQUENCE [LARGE SCALE GENOMIC DNA]</scope>
    <source>
        <strain evidence="1 2">HHB9708</strain>
    </source>
</reference>
<organism evidence="1 2">
    <name type="scientific">Sistotremastrum niveocremeum HHB9708</name>
    <dbReference type="NCBI Taxonomy" id="1314777"/>
    <lineage>
        <taxon>Eukaryota</taxon>
        <taxon>Fungi</taxon>
        <taxon>Dikarya</taxon>
        <taxon>Basidiomycota</taxon>
        <taxon>Agaricomycotina</taxon>
        <taxon>Agaricomycetes</taxon>
        <taxon>Sistotremastrales</taxon>
        <taxon>Sistotremastraceae</taxon>
        <taxon>Sertulicium</taxon>
        <taxon>Sertulicium niveocremeum</taxon>
    </lineage>
</organism>
<dbReference type="Proteomes" id="UP000076722">
    <property type="component" value="Unassembled WGS sequence"/>
</dbReference>
<evidence type="ECO:0000313" key="2">
    <source>
        <dbReference type="Proteomes" id="UP000076722"/>
    </source>
</evidence>
<name>A0A164S5I8_9AGAM</name>
<proteinExistence type="predicted"/>
<keyword evidence="2" id="KW-1185">Reference proteome</keyword>
<evidence type="ECO:0000313" key="1">
    <source>
        <dbReference type="EMBL" id="KZS91175.1"/>
    </source>
</evidence>
<dbReference type="AlphaFoldDB" id="A0A164S5I8"/>
<protein>
    <submittedName>
        <fullName evidence="1">Uncharacterized protein</fullName>
    </submittedName>
</protein>
<sequence>MTECDLGYALPKCPPINLTSLLKEARQRTFIKELMRFYRTEIRCPISTPTLSPKARERALGHTVDTRKHRGEDQATWYKRIHPALLDLYMAYHGLTNHSPPLLIHMKSQQEQHSCMTCPHIDWERMISSVKLAHSPRSRLAWHGLLVLNWQWCQAALDSELPQTHIDFAWSADYICACLNLNSQNSIVSLEVTVASGFPSAGGDWVSPIINIAPFCEVLTLCFPPEEITNVRLLCKSLPRLSMTRISIMHSEDTPHHPFLIDLEDDKCEPPTSEDDEVFETLRSLSPATLSLRGIETGAQLRWQPLMIDLTTLVIESPNLDHVDASIVIHLLTLGTSLEKFHYSFAPSYNELESDGPTWGSWRLPNQSRPNLKEFYLGGLRPADVNRIINAFQLPMLERFEGVVLMPKIHSRLLSPSEWREPVIFPSSLGPWMQRSDRLHIVTRKEVMSVSFSSNNELGFTGTLHFPEPFGFNIQHNEGDSHLQTRMCNEISSNFPNAQTIKMEGILLRRSQWQRIIPMMNVRDIEISGPTRVPKSSHDWTFSKIPCDWQLRPVAKFQNVRDWQLQLQLWSGNQSSNDQSRPVACQYI</sequence>